<evidence type="ECO:0000313" key="2">
    <source>
        <dbReference type="Proteomes" id="UP000015105"/>
    </source>
</evidence>
<keyword evidence="2" id="KW-1185">Reference proteome</keyword>
<dbReference type="EnsemblPlants" id="AET1Gv20453100.13">
    <property type="protein sequence ID" value="AET1Gv20453100.13"/>
    <property type="gene ID" value="AET1Gv20453100"/>
</dbReference>
<reference evidence="1" key="4">
    <citation type="submission" date="2019-03" db="UniProtKB">
        <authorList>
            <consortium name="EnsemblPlants"/>
        </authorList>
    </citation>
    <scope>IDENTIFICATION</scope>
</reference>
<reference evidence="2" key="1">
    <citation type="journal article" date="2014" name="Science">
        <title>Ancient hybridizations among the ancestral genomes of bread wheat.</title>
        <authorList>
            <consortium name="International Wheat Genome Sequencing Consortium,"/>
            <person name="Marcussen T."/>
            <person name="Sandve S.R."/>
            <person name="Heier L."/>
            <person name="Spannagl M."/>
            <person name="Pfeifer M."/>
            <person name="Jakobsen K.S."/>
            <person name="Wulff B.B."/>
            <person name="Steuernagel B."/>
            <person name="Mayer K.F."/>
            <person name="Olsen O.A."/>
        </authorList>
    </citation>
    <scope>NUCLEOTIDE SEQUENCE [LARGE SCALE GENOMIC DNA]</scope>
    <source>
        <strain evidence="2">cv. AL8/78</strain>
    </source>
</reference>
<protein>
    <submittedName>
        <fullName evidence="1">Uncharacterized protein</fullName>
    </submittedName>
</protein>
<accession>A0A452YKY8</accession>
<dbReference type="Gramene" id="AET1Gv20453100.15">
    <property type="protein sequence ID" value="AET1Gv20453100.15"/>
    <property type="gene ID" value="AET1Gv20453100"/>
</dbReference>
<evidence type="ECO:0000313" key="1">
    <source>
        <dbReference type="EnsemblPlants" id="AET1Gv20453100.15"/>
    </source>
</evidence>
<dbReference type="Proteomes" id="UP000015105">
    <property type="component" value="Chromosome 1D"/>
</dbReference>
<reference evidence="1" key="3">
    <citation type="journal article" date="2017" name="Nature">
        <title>Genome sequence of the progenitor of the wheat D genome Aegilops tauschii.</title>
        <authorList>
            <person name="Luo M.C."/>
            <person name="Gu Y.Q."/>
            <person name="Puiu D."/>
            <person name="Wang H."/>
            <person name="Twardziok S.O."/>
            <person name="Deal K.R."/>
            <person name="Huo N."/>
            <person name="Zhu T."/>
            <person name="Wang L."/>
            <person name="Wang Y."/>
            <person name="McGuire P.E."/>
            <person name="Liu S."/>
            <person name="Long H."/>
            <person name="Ramasamy R.K."/>
            <person name="Rodriguez J.C."/>
            <person name="Van S.L."/>
            <person name="Yuan L."/>
            <person name="Wang Z."/>
            <person name="Xia Z."/>
            <person name="Xiao L."/>
            <person name="Anderson O.D."/>
            <person name="Ouyang S."/>
            <person name="Liang Y."/>
            <person name="Zimin A.V."/>
            <person name="Pertea G."/>
            <person name="Qi P."/>
            <person name="Bennetzen J.L."/>
            <person name="Dai X."/>
            <person name="Dawson M.W."/>
            <person name="Muller H.G."/>
            <person name="Kugler K."/>
            <person name="Rivarola-Duarte L."/>
            <person name="Spannagl M."/>
            <person name="Mayer K.F.X."/>
            <person name="Lu F.H."/>
            <person name="Bevan M.W."/>
            <person name="Leroy P."/>
            <person name="Li P."/>
            <person name="You F.M."/>
            <person name="Sun Q."/>
            <person name="Liu Z."/>
            <person name="Lyons E."/>
            <person name="Wicker T."/>
            <person name="Salzberg S.L."/>
            <person name="Devos K.M."/>
            <person name="Dvorak J."/>
        </authorList>
    </citation>
    <scope>NUCLEOTIDE SEQUENCE [LARGE SCALE GENOMIC DNA]</scope>
    <source>
        <strain evidence="1">cv. AL8/78</strain>
    </source>
</reference>
<dbReference type="EnsemblPlants" id="AET1Gv20453100.15">
    <property type="protein sequence ID" value="AET1Gv20453100.15"/>
    <property type="gene ID" value="AET1Gv20453100"/>
</dbReference>
<proteinExistence type="predicted"/>
<reference evidence="1" key="5">
    <citation type="journal article" date="2021" name="G3 (Bethesda)">
        <title>Aegilops tauschii genome assembly Aet v5.0 features greater sequence contiguity and improved annotation.</title>
        <authorList>
            <person name="Wang L."/>
            <person name="Zhu T."/>
            <person name="Rodriguez J.C."/>
            <person name="Deal K.R."/>
            <person name="Dubcovsky J."/>
            <person name="McGuire P.E."/>
            <person name="Lux T."/>
            <person name="Spannagl M."/>
            <person name="Mayer K.F.X."/>
            <person name="Baldrich P."/>
            <person name="Meyers B.C."/>
            <person name="Huo N."/>
            <person name="Gu Y.Q."/>
            <person name="Zhou H."/>
            <person name="Devos K.M."/>
            <person name="Bennetzen J.L."/>
            <person name="Unver T."/>
            <person name="Budak H."/>
            <person name="Gulick P.J."/>
            <person name="Galiba G."/>
            <person name="Kalapos B."/>
            <person name="Nelson D.R."/>
            <person name="Li P."/>
            <person name="You F.M."/>
            <person name="Luo M.C."/>
            <person name="Dvorak J."/>
        </authorList>
    </citation>
    <scope>NUCLEOTIDE SEQUENCE [LARGE SCALE GENOMIC DNA]</scope>
    <source>
        <strain evidence="1">cv. AL8/78</strain>
    </source>
</reference>
<sequence>MGGILRGSDRARNHKEIERIYSFEFGTGGRTRTDYIYRRGVDRSRRERTDPKLFLGNKKIPWG</sequence>
<dbReference type="Gramene" id="AET1Gv20453100.13">
    <property type="protein sequence ID" value="AET1Gv20453100.13"/>
    <property type="gene ID" value="AET1Gv20453100"/>
</dbReference>
<name>A0A452YKY8_AEGTS</name>
<organism evidence="1 2">
    <name type="scientific">Aegilops tauschii subsp. strangulata</name>
    <name type="common">Goatgrass</name>
    <dbReference type="NCBI Taxonomy" id="200361"/>
    <lineage>
        <taxon>Eukaryota</taxon>
        <taxon>Viridiplantae</taxon>
        <taxon>Streptophyta</taxon>
        <taxon>Embryophyta</taxon>
        <taxon>Tracheophyta</taxon>
        <taxon>Spermatophyta</taxon>
        <taxon>Magnoliopsida</taxon>
        <taxon>Liliopsida</taxon>
        <taxon>Poales</taxon>
        <taxon>Poaceae</taxon>
        <taxon>BOP clade</taxon>
        <taxon>Pooideae</taxon>
        <taxon>Triticodae</taxon>
        <taxon>Triticeae</taxon>
        <taxon>Triticinae</taxon>
        <taxon>Aegilops</taxon>
    </lineage>
</organism>
<dbReference type="AlphaFoldDB" id="A0A452YKY8"/>
<reference evidence="2" key="2">
    <citation type="journal article" date="2017" name="Nat. Plants">
        <title>The Aegilops tauschii genome reveals multiple impacts of transposons.</title>
        <authorList>
            <person name="Zhao G."/>
            <person name="Zou C."/>
            <person name="Li K."/>
            <person name="Wang K."/>
            <person name="Li T."/>
            <person name="Gao L."/>
            <person name="Zhang X."/>
            <person name="Wang H."/>
            <person name="Yang Z."/>
            <person name="Liu X."/>
            <person name="Jiang W."/>
            <person name="Mao L."/>
            <person name="Kong X."/>
            <person name="Jiao Y."/>
            <person name="Jia J."/>
        </authorList>
    </citation>
    <scope>NUCLEOTIDE SEQUENCE [LARGE SCALE GENOMIC DNA]</scope>
    <source>
        <strain evidence="2">cv. AL8/78</strain>
    </source>
</reference>